<dbReference type="Proteomes" id="UP000466586">
    <property type="component" value="Unassembled WGS sequence"/>
</dbReference>
<dbReference type="EMBL" id="WVHT01000008">
    <property type="protein sequence ID" value="MXV52573.1"/>
    <property type="molecule type" value="Genomic_DNA"/>
</dbReference>
<proteinExistence type="predicted"/>
<sequence>MNKIIILQDSANNEVKTINQTLKVTLKNCKNTIHKIIPLNPYAGGPMIA</sequence>
<evidence type="ECO:0000313" key="1">
    <source>
        <dbReference type="EMBL" id="MXV52573.1"/>
    </source>
</evidence>
<accession>A0A7K1YDA7</accession>
<protein>
    <submittedName>
        <fullName evidence="1">Uncharacterized protein</fullName>
    </submittedName>
</protein>
<gene>
    <name evidence="1" type="ORF">GS399_16490</name>
</gene>
<name>A0A7K1YDA7_9SPHI</name>
<organism evidence="1 2">
    <name type="scientific">Hufsiella arboris</name>
    <dbReference type="NCBI Taxonomy" id="2695275"/>
    <lineage>
        <taxon>Bacteria</taxon>
        <taxon>Pseudomonadati</taxon>
        <taxon>Bacteroidota</taxon>
        <taxon>Sphingobacteriia</taxon>
        <taxon>Sphingobacteriales</taxon>
        <taxon>Sphingobacteriaceae</taxon>
        <taxon>Hufsiella</taxon>
    </lineage>
</organism>
<dbReference type="AlphaFoldDB" id="A0A7K1YDA7"/>
<dbReference type="RefSeq" id="WP_160845747.1">
    <property type="nucleotide sequence ID" value="NZ_WVHT01000008.1"/>
</dbReference>
<evidence type="ECO:0000313" key="2">
    <source>
        <dbReference type="Proteomes" id="UP000466586"/>
    </source>
</evidence>
<comment type="caution">
    <text evidence="1">The sequence shown here is derived from an EMBL/GenBank/DDBJ whole genome shotgun (WGS) entry which is preliminary data.</text>
</comment>
<keyword evidence="2" id="KW-1185">Reference proteome</keyword>
<reference evidence="1 2" key="1">
    <citation type="submission" date="2019-11" db="EMBL/GenBank/DDBJ databases">
        <title>Pedobacter sp. HMF7647 Genome sequencing and assembly.</title>
        <authorList>
            <person name="Kang H."/>
            <person name="Kim H."/>
            <person name="Joh K."/>
        </authorList>
    </citation>
    <scope>NUCLEOTIDE SEQUENCE [LARGE SCALE GENOMIC DNA]</scope>
    <source>
        <strain evidence="1 2">HMF7647</strain>
    </source>
</reference>